<protein>
    <submittedName>
        <fullName evidence="2">Uncharacterized protein</fullName>
    </submittedName>
</protein>
<sequence length="93" mass="10330">MNSARGTDTVKQDLQPHRATESDIGHHRCFIGLQRPRGGGHEAPVAPIERRTNQPPAQTTWMTELLRNTRHDGVPNTHLSTVGYGYCCGTVIR</sequence>
<evidence type="ECO:0000313" key="3">
    <source>
        <dbReference type="Proteomes" id="UP000826012"/>
    </source>
</evidence>
<accession>A0ABM7SS63</accession>
<organism evidence="2 3">
    <name type="scientific">Mycobacterium senriense</name>
    <dbReference type="NCBI Taxonomy" id="2775496"/>
    <lineage>
        <taxon>Bacteria</taxon>
        <taxon>Bacillati</taxon>
        <taxon>Actinomycetota</taxon>
        <taxon>Actinomycetes</taxon>
        <taxon>Mycobacteriales</taxon>
        <taxon>Mycobacteriaceae</taxon>
        <taxon>Mycobacterium</taxon>
        <taxon>Mycobacterium avium complex (MAC)</taxon>
    </lineage>
</organism>
<gene>
    <name evidence="2" type="ORF">MTY59_30580</name>
</gene>
<evidence type="ECO:0000256" key="1">
    <source>
        <dbReference type="SAM" id="MobiDB-lite"/>
    </source>
</evidence>
<dbReference type="EMBL" id="AP024828">
    <property type="protein sequence ID" value="BCZ23203.1"/>
    <property type="molecule type" value="Genomic_DNA"/>
</dbReference>
<keyword evidence="3" id="KW-1185">Reference proteome</keyword>
<reference evidence="2 3" key="2">
    <citation type="submission" date="2021-07" db="EMBL/GenBank/DDBJ databases">
        <authorList>
            <person name="Matsumoto Y."/>
            <person name="Motooka D."/>
            <person name="Nakamura S."/>
        </authorList>
    </citation>
    <scope>NUCLEOTIDE SEQUENCE [LARGE SCALE GENOMIC DNA]</scope>
    <source>
        <strain evidence="2 3">TY59</strain>
    </source>
</reference>
<feature type="compositionally biased region" description="Basic and acidic residues" evidence="1">
    <location>
        <begin position="8"/>
        <end position="26"/>
    </location>
</feature>
<proteinExistence type="predicted"/>
<dbReference type="Proteomes" id="UP000826012">
    <property type="component" value="Chromosome"/>
</dbReference>
<name>A0ABM7SS63_9MYCO</name>
<reference evidence="2 3" key="1">
    <citation type="submission" date="2021-07" db="EMBL/GenBank/DDBJ databases">
        <title>Complete genome sequence of nontuberculous Mycobacterium sp. TY59.</title>
        <authorList>
            <person name="Fukushima K."/>
        </authorList>
    </citation>
    <scope>NUCLEOTIDE SEQUENCE [LARGE SCALE GENOMIC DNA]</scope>
    <source>
        <strain evidence="2 3">TY59</strain>
    </source>
</reference>
<evidence type="ECO:0000313" key="2">
    <source>
        <dbReference type="EMBL" id="BCZ23203.1"/>
    </source>
</evidence>
<feature type="region of interest" description="Disordered" evidence="1">
    <location>
        <begin position="1"/>
        <end position="56"/>
    </location>
</feature>